<protein>
    <submittedName>
        <fullName evidence="2">Uncharacterized protein</fullName>
    </submittedName>
</protein>
<evidence type="ECO:0000256" key="1">
    <source>
        <dbReference type="SAM" id="MobiDB-lite"/>
    </source>
</evidence>
<gene>
    <name evidence="2" type="ORF">MGL_2124</name>
</gene>
<proteinExistence type="predicted"/>
<dbReference type="Proteomes" id="UP000008837">
    <property type="component" value="Unassembled WGS sequence"/>
</dbReference>
<dbReference type="KEGG" id="mgl:MGL_2124"/>
<dbReference type="AlphaFoldDB" id="A8Q145"/>
<dbReference type="InParanoid" id="A8Q145"/>
<evidence type="ECO:0000313" key="2">
    <source>
        <dbReference type="EMBL" id="EDP43911.1"/>
    </source>
</evidence>
<dbReference type="VEuPathDB" id="FungiDB:MGL_2124"/>
<dbReference type="RefSeq" id="XP_001731125.1">
    <property type="nucleotide sequence ID" value="XM_001731073.1"/>
</dbReference>
<name>A8Q145_MALGO</name>
<comment type="caution">
    <text evidence="2">The sequence shown here is derived from an EMBL/GenBank/DDBJ whole genome shotgun (WGS) entry which is preliminary data.</text>
</comment>
<dbReference type="GeneID" id="5855432"/>
<dbReference type="OMA" id="RFVEDAH"/>
<keyword evidence="3" id="KW-1185">Reference proteome</keyword>
<sequence length="221" mass="24998">MKILEGKYSDDYPSSNPQKFLDDPDNKPTSHPDWYKYYSEGFGGVRPLQLLLEIKSDDAELSVLKLAKQLEPLRERGWLTKYKDGKIHYGPVIVVGTGGTPFDQIATSSNRDLFLDCPANGIDGTHYIWGHTYTYNSTLCPLASSGYSDVKHANHGILPPRKSAITQFHKVIETSHHHGATTRFYGILDLPSRIEDFNMLIQQGSDWLNIDDLNDAKRYSH</sequence>
<dbReference type="EMBL" id="AAYY01000006">
    <property type="protein sequence ID" value="EDP43911.1"/>
    <property type="molecule type" value="Genomic_DNA"/>
</dbReference>
<reference evidence="2 3" key="1">
    <citation type="journal article" date="2007" name="Proc. Natl. Acad. Sci. U.S.A.">
        <title>Dandruff-associated Malassezia genomes reveal convergent and divergent virulence traits shared with plant and human fungal pathogens.</title>
        <authorList>
            <person name="Xu J."/>
            <person name="Saunders C.W."/>
            <person name="Hu P."/>
            <person name="Grant R.A."/>
            <person name="Boekhout T."/>
            <person name="Kuramae E.E."/>
            <person name="Kronstad J.W."/>
            <person name="Deangelis Y.M."/>
            <person name="Reeder N.L."/>
            <person name="Johnstone K.R."/>
            <person name="Leland M."/>
            <person name="Fieno A.M."/>
            <person name="Begley W.M."/>
            <person name="Sun Y."/>
            <person name="Lacey M.P."/>
            <person name="Chaudhary T."/>
            <person name="Keough T."/>
            <person name="Chu L."/>
            <person name="Sears R."/>
            <person name="Yuan B."/>
            <person name="Dawson T.L.Jr."/>
        </authorList>
    </citation>
    <scope>NUCLEOTIDE SEQUENCE [LARGE SCALE GENOMIC DNA]</scope>
    <source>
        <strain evidence="3">ATCC MYA-4612 / CBS 7966</strain>
    </source>
</reference>
<feature type="region of interest" description="Disordered" evidence="1">
    <location>
        <begin position="1"/>
        <end position="27"/>
    </location>
</feature>
<evidence type="ECO:0000313" key="3">
    <source>
        <dbReference type="Proteomes" id="UP000008837"/>
    </source>
</evidence>
<dbReference type="OrthoDB" id="4153866at2759"/>
<organism evidence="2 3">
    <name type="scientific">Malassezia globosa (strain ATCC MYA-4612 / CBS 7966)</name>
    <name type="common">Dandruff-associated fungus</name>
    <dbReference type="NCBI Taxonomy" id="425265"/>
    <lineage>
        <taxon>Eukaryota</taxon>
        <taxon>Fungi</taxon>
        <taxon>Dikarya</taxon>
        <taxon>Basidiomycota</taxon>
        <taxon>Ustilaginomycotina</taxon>
        <taxon>Malasseziomycetes</taxon>
        <taxon>Malasseziales</taxon>
        <taxon>Malasseziaceae</taxon>
        <taxon>Malassezia</taxon>
    </lineage>
</organism>
<accession>A8Q145</accession>
<feature type="compositionally biased region" description="Basic and acidic residues" evidence="1">
    <location>
        <begin position="1"/>
        <end position="10"/>
    </location>
</feature>